<keyword evidence="2" id="KW-1185">Reference proteome</keyword>
<accession>A0A1H9JGF0</accession>
<dbReference type="STRING" id="478744.SAMN05444359_11753"/>
<proteinExistence type="predicted"/>
<dbReference type="Proteomes" id="UP000199021">
    <property type="component" value="Unassembled WGS sequence"/>
</dbReference>
<dbReference type="AlphaFoldDB" id="A0A1H9JGF0"/>
<dbReference type="EMBL" id="FOFB01000017">
    <property type="protein sequence ID" value="SEQ85837.1"/>
    <property type="molecule type" value="Genomic_DNA"/>
</dbReference>
<sequence>MKNIALQLLCFKNFPLHLRAAAKQVPSVLRYARRKLPSLRFVISSMTEPTPDQQPDLKSLVQQLNQSGRQNDIKQRRAKIDALIDEDFVTLTDLLHKLAQ</sequence>
<evidence type="ECO:0000313" key="1">
    <source>
        <dbReference type="EMBL" id="SEQ85837.1"/>
    </source>
</evidence>
<protein>
    <submittedName>
        <fullName evidence="1">Uncharacterized protein</fullName>
    </submittedName>
</protein>
<gene>
    <name evidence="1" type="ORF">SAMN05444359_11753</name>
</gene>
<reference evidence="2" key="1">
    <citation type="submission" date="2016-10" db="EMBL/GenBank/DDBJ databases">
        <authorList>
            <person name="Varghese N."/>
            <person name="Submissions S."/>
        </authorList>
    </citation>
    <scope>NUCLEOTIDE SEQUENCE [LARGE SCALE GENOMIC DNA]</scope>
    <source>
        <strain evidence="2">DSM 24740</strain>
    </source>
</reference>
<organism evidence="1 2">
    <name type="scientific">Neolewinella agarilytica</name>
    <dbReference type="NCBI Taxonomy" id="478744"/>
    <lineage>
        <taxon>Bacteria</taxon>
        <taxon>Pseudomonadati</taxon>
        <taxon>Bacteroidota</taxon>
        <taxon>Saprospiria</taxon>
        <taxon>Saprospirales</taxon>
        <taxon>Lewinellaceae</taxon>
        <taxon>Neolewinella</taxon>
    </lineage>
</organism>
<evidence type="ECO:0000313" key="2">
    <source>
        <dbReference type="Proteomes" id="UP000199021"/>
    </source>
</evidence>
<name>A0A1H9JGF0_9BACT</name>
<dbReference type="RefSeq" id="WP_090170069.1">
    <property type="nucleotide sequence ID" value="NZ_FOFB01000017.1"/>
</dbReference>
<dbReference type="InParanoid" id="A0A1H9JGF0"/>